<dbReference type="AlphaFoldDB" id="A0AAY5EJ32"/>
<evidence type="ECO:0000256" key="4">
    <source>
        <dbReference type="ARBA" id="ARBA00022989"/>
    </source>
</evidence>
<comment type="function">
    <text evidence="7">Component of the MICOS complex, a large protein complex of the mitochondrial inner membrane that plays crucial roles in the maintenance of crista junctions, inner membrane architecture, and formation of contact sites to the outer membrane.</text>
</comment>
<dbReference type="PANTHER" id="PTHR14564">
    <property type="entry name" value="MICOS COMPLEX SUBUNIT MIC26 / MIC27 FAMILY MEMBER"/>
    <property type="match status" value="1"/>
</dbReference>
<accession>A0AAY5EJ32</accession>
<gene>
    <name evidence="8" type="primary">apooa</name>
</gene>
<comment type="similarity">
    <text evidence="2">Belongs to the apolipoprotein O/MICOS complex subunit Mic27 family.</text>
</comment>
<dbReference type="InterPro" id="IPR033182">
    <property type="entry name" value="MIC26/MIC27_animal"/>
</dbReference>
<evidence type="ECO:0000313" key="9">
    <source>
        <dbReference type="Proteomes" id="UP000314983"/>
    </source>
</evidence>
<reference evidence="8" key="2">
    <citation type="submission" date="2025-08" db="UniProtKB">
        <authorList>
            <consortium name="Ensembl"/>
        </authorList>
    </citation>
    <scope>IDENTIFICATION</scope>
</reference>
<organism evidence="8 9">
    <name type="scientific">Electrophorus electricus</name>
    <name type="common">Electric eel</name>
    <name type="synonym">Gymnotus electricus</name>
    <dbReference type="NCBI Taxonomy" id="8005"/>
    <lineage>
        <taxon>Eukaryota</taxon>
        <taxon>Metazoa</taxon>
        <taxon>Chordata</taxon>
        <taxon>Craniata</taxon>
        <taxon>Vertebrata</taxon>
        <taxon>Euteleostomi</taxon>
        <taxon>Actinopterygii</taxon>
        <taxon>Neopterygii</taxon>
        <taxon>Teleostei</taxon>
        <taxon>Ostariophysi</taxon>
        <taxon>Gymnotiformes</taxon>
        <taxon>Gymnotoidei</taxon>
        <taxon>Gymnotidae</taxon>
        <taxon>Electrophorus</taxon>
    </lineage>
</organism>
<dbReference type="GO" id="GO:0061617">
    <property type="term" value="C:MICOS complex"/>
    <property type="evidence" value="ECO:0007669"/>
    <property type="project" value="UniProtKB-UniRule"/>
</dbReference>
<evidence type="ECO:0000256" key="6">
    <source>
        <dbReference type="ARBA" id="ARBA00023136"/>
    </source>
</evidence>
<evidence type="ECO:0000313" key="8">
    <source>
        <dbReference type="Ensembl" id="ENSEEEP00000056975.1"/>
    </source>
</evidence>
<proteinExistence type="inferred from homology"/>
<keyword evidence="9" id="KW-1185">Reference proteome</keyword>
<evidence type="ECO:0000256" key="2">
    <source>
        <dbReference type="ARBA" id="ARBA00010904"/>
    </source>
</evidence>
<dbReference type="GeneTree" id="ENSGT00530000063666"/>
<keyword evidence="7" id="KW-0999">Mitochondrion inner membrane</keyword>
<evidence type="ECO:0000256" key="5">
    <source>
        <dbReference type="ARBA" id="ARBA00023128"/>
    </source>
</evidence>
<evidence type="ECO:0000256" key="3">
    <source>
        <dbReference type="ARBA" id="ARBA00022692"/>
    </source>
</evidence>
<comment type="subunit">
    <text evidence="7">Component of the mitochondrial contact site and cristae organizing system (MICOS) complex.</text>
</comment>
<reference evidence="8" key="3">
    <citation type="submission" date="2025-09" db="UniProtKB">
        <authorList>
            <consortium name="Ensembl"/>
        </authorList>
    </citation>
    <scope>IDENTIFICATION</scope>
</reference>
<keyword evidence="5 7" id="KW-0496">Mitochondrion</keyword>
<keyword evidence="4 7" id="KW-1133">Transmembrane helix</keyword>
<dbReference type="Pfam" id="PF09769">
    <property type="entry name" value="ApoO"/>
    <property type="match status" value="1"/>
</dbReference>
<dbReference type="Ensembl" id="ENSEEET00000056393.1">
    <property type="protein sequence ID" value="ENSEEEP00000056975.1"/>
    <property type="gene ID" value="ENSEEEG00000020316.2"/>
</dbReference>
<evidence type="ECO:0000256" key="1">
    <source>
        <dbReference type="ARBA" id="ARBA00004325"/>
    </source>
</evidence>
<keyword evidence="6 7" id="KW-0472">Membrane</keyword>
<comment type="subcellular location">
    <subcellularLocation>
        <location evidence="7">Mitochondrion inner membrane</location>
    </subcellularLocation>
    <subcellularLocation>
        <location evidence="1">Mitochondrion membrane</location>
    </subcellularLocation>
</comment>
<keyword evidence="3 7" id="KW-0812">Transmembrane</keyword>
<name>A0AAY5EJ32_ELEEL</name>
<reference evidence="8 9" key="1">
    <citation type="submission" date="2020-05" db="EMBL/GenBank/DDBJ databases">
        <title>Electrophorus electricus (electric eel) genome, fEleEle1, primary haplotype.</title>
        <authorList>
            <person name="Myers G."/>
            <person name="Meyer A."/>
            <person name="Fedrigo O."/>
            <person name="Formenti G."/>
            <person name="Rhie A."/>
            <person name="Tracey A."/>
            <person name="Sims Y."/>
            <person name="Jarvis E.D."/>
        </authorList>
    </citation>
    <scope>NUCLEOTIDE SEQUENCE [LARGE SCALE GENOMIC DNA]</scope>
</reference>
<dbReference type="InterPro" id="IPR019166">
    <property type="entry name" value="MIC26/MIC27"/>
</dbReference>
<sequence length="230" mass="24857">MCTHSPLNTIAKKSMNMYKVGGTVGLSGVLGMMSASVLAASDGEKPSDNISVDELSLYTIPQQNFNYVEPEKGPVEDGVAMLRKMAEPYTTWCQGAYGAVKPKVDYALQFGQDSYTYLKNPPSQFYPRAGIIGFAGILGLFLARGSRLKKLVYPIGLMTVGTAMYYPQEAASIAKKTGSSVYEWTLHAYIAAENLIKSKPGPKAHAEKASLLQHSRNGSHASLCVLVHLV</sequence>
<feature type="transmembrane region" description="Helical" evidence="7">
    <location>
        <begin position="125"/>
        <end position="143"/>
    </location>
</feature>
<dbReference type="Proteomes" id="UP000314983">
    <property type="component" value="Chromosome 6"/>
</dbReference>
<evidence type="ECO:0000256" key="7">
    <source>
        <dbReference type="RuleBase" id="RU363021"/>
    </source>
</evidence>
<dbReference type="GO" id="GO:0042407">
    <property type="term" value="P:cristae formation"/>
    <property type="evidence" value="ECO:0007669"/>
    <property type="project" value="InterPro"/>
</dbReference>
<protein>
    <recommendedName>
        <fullName evidence="7">MICOS complex subunit</fullName>
    </recommendedName>
</protein>